<dbReference type="RefSeq" id="WP_012110798.1">
    <property type="nucleotide sequence ID" value="NC_009719.1"/>
</dbReference>
<dbReference type="Pfam" id="PF13379">
    <property type="entry name" value="NMT1_2"/>
    <property type="match status" value="1"/>
</dbReference>
<feature type="chain" id="PRO_5002708209" evidence="4">
    <location>
        <begin position="31"/>
        <end position="359"/>
    </location>
</feature>
<comment type="subcellular location">
    <subcellularLocation>
        <location evidence="1">Periplasm</location>
    </subcellularLocation>
</comment>
<dbReference type="AlphaFoldDB" id="A7HUB9"/>
<dbReference type="NCBIfam" id="TIGR03427">
    <property type="entry name" value="ABC_peri_uca"/>
    <property type="match status" value="1"/>
</dbReference>
<evidence type="ECO:0000313" key="5">
    <source>
        <dbReference type="EMBL" id="ABS63502.1"/>
    </source>
</evidence>
<reference evidence="5 6" key="1">
    <citation type="journal article" date="2011" name="Stand. Genomic Sci.">
        <title>Complete genome sequence of Parvibaculum lavamentivorans type strain (DS-1(T)).</title>
        <authorList>
            <person name="Schleheck D."/>
            <person name="Weiss M."/>
            <person name="Pitluck S."/>
            <person name="Bruce D."/>
            <person name="Land M.L."/>
            <person name="Han S."/>
            <person name="Saunders E."/>
            <person name="Tapia R."/>
            <person name="Detter C."/>
            <person name="Brettin T."/>
            <person name="Han J."/>
            <person name="Woyke T."/>
            <person name="Goodwin L."/>
            <person name="Pennacchio L."/>
            <person name="Nolan M."/>
            <person name="Cook A.M."/>
            <person name="Kjelleberg S."/>
            <person name="Thomas T."/>
        </authorList>
    </citation>
    <scope>NUCLEOTIDE SEQUENCE [LARGE SCALE GENOMIC DNA]</scope>
    <source>
        <strain evidence="6">DS-1 / DSM 13023 / NCIMB 13966</strain>
    </source>
</reference>
<dbReference type="STRING" id="402881.Plav_1887"/>
<feature type="signal peptide" evidence="4">
    <location>
        <begin position="1"/>
        <end position="30"/>
    </location>
</feature>
<dbReference type="HOGENOM" id="CLU_028871_3_2_5"/>
<dbReference type="Proteomes" id="UP000006377">
    <property type="component" value="Chromosome"/>
</dbReference>
<dbReference type="eggNOG" id="COG0715">
    <property type="taxonomic scope" value="Bacteria"/>
</dbReference>
<dbReference type="GO" id="GO:0042597">
    <property type="term" value="C:periplasmic space"/>
    <property type="evidence" value="ECO:0007669"/>
    <property type="project" value="UniProtKB-SubCell"/>
</dbReference>
<accession>A7HUB9</accession>
<dbReference type="Gene3D" id="3.40.190.10">
    <property type="entry name" value="Periplasmic binding protein-like II"/>
    <property type="match status" value="2"/>
</dbReference>
<dbReference type="EMBL" id="CP000774">
    <property type="protein sequence ID" value="ABS63502.1"/>
    <property type="molecule type" value="Genomic_DNA"/>
</dbReference>
<evidence type="ECO:0000256" key="3">
    <source>
        <dbReference type="ARBA" id="ARBA00022729"/>
    </source>
</evidence>
<evidence type="ECO:0000256" key="1">
    <source>
        <dbReference type="ARBA" id="ARBA00004418"/>
    </source>
</evidence>
<dbReference type="InterPro" id="IPR017793">
    <property type="entry name" value="ABC_transptr_urea-assoc_sub-bd"/>
</dbReference>
<dbReference type="PANTHER" id="PTHR30024">
    <property type="entry name" value="ALIPHATIC SULFONATES-BINDING PROTEIN-RELATED"/>
    <property type="match status" value="1"/>
</dbReference>
<name>A7HUB9_PARL1</name>
<evidence type="ECO:0000256" key="4">
    <source>
        <dbReference type="SAM" id="SignalP"/>
    </source>
</evidence>
<organism evidence="5 6">
    <name type="scientific">Parvibaculum lavamentivorans (strain DS-1 / DSM 13023 / NCIMB 13966)</name>
    <dbReference type="NCBI Taxonomy" id="402881"/>
    <lineage>
        <taxon>Bacteria</taxon>
        <taxon>Pseudomonadati</taxon>
        <taxon>Pseudomonadota</taxon>
        <taxon>Alphaproteobacteria</taxon>
        <taxon>Hyphomicrobiales</taxon>
        <taxon>Parvibaculaceae</taxon>
        <taxon>Parvibaculum</taxon>
    </lineage>
</organism>
<dbReference type="KEGG" id="pla:Plav_1887"/>
<sequence>MTSFKLSSKLFAAALAAMALVFMSFSPAYAAPKKDFKVGWSIYVGWMPWGYAQDNGIVKKWADKYGLNIELVQFNDYIEGINQFTAGAYDGIMSTNMDALAIPSAGGVDSTILIICDYSNGNDVIILKDKDALEDIKGQKVNLVELSVSHYTLARGLESVGMSEKDVTVVNTSDADMIAAWGTNDVTAMVTWNPMAAEILTGENANNVFDSEKLPGEIQDSLVVNTKTLEENPDFGKAMTGIWYETMALMSADNEAAIAAKTAMGTASGTDLEGYEAQLAATEMFYTPQDYISFAESDLEKTTTFVTKFLFDHGLLGQDATSPGYIGIELADGKVVGNADNVLLRYTTEYAKLAADGKL</sequence>
<evidence type="ECO:0000256" key="2">
    <source>
        <dbReference type="ARBA" id="ARBA00010742"/>
    </source>
</evidence>
<keyword evidence="3 4" id="KW-0732">Signal</keyword>
<dbReference type="SUPFAM" id="SSF53850">
    <property type="entry name" value="Periplasmic binding protein-like II"/>
    <property type="match status" value="1"/>
</dbReference>
<keyword evidence="6" id="KW-1185">Reference proteome</keyword>
<evidence type="ECO:0000313" key="6">
    <source>
        <dbReference type="Proteomes" id="UP000006377"/>
    </source>
</evidence>
<proteinExistence type="inferred from homology"/>
<gene>
    <name evidence="5" type="ordered locus">Plav_1887</name>
</gene>
<comment type="similarity">
    <text evidence="2">Belongs to the bacterial solute-binding protein SsuA/TauA family.</text>
</comment>
<protein>
    <submittedName>
        <fullName evidence="5">Putative transport protein</fullName>
    </submittedName>
</protein>
<dbReference type="PANTHER" id="PTHR30024:SF47">
    <property type="entry name" value="TAURINE-BINDING PERIPLASMIC PROTEIN"/>
    <property type="match status" value="1"/>
</dbReference>
<dbReference type="OrthoDB" id="5292144at2"/>